<protein>
    <submittedName>
        <fullName evidence="1">LAMI_0D03686g1_1</fullName>
    </submittedName>
</protein>
<sequence length="553" mass="61700">MLDLLTLFEWVVSISCVLIASLIAIDKLVIDGKRDLHPIALSQQSNVAGVRRKNETAVYRNFTVPPGFPLTTGLALSLGYRIRNGNFGDIWEGIMSKSVGRGIEIENTSVSLSRINGLAKCVSGRLLKYMPNDGRVGIAVPLWTLPGLSVSLAALMSSLEGVVPCFLPAVPRTNLKLNVLVIDSWDTLMMMRDSHEWYQWIIVCDEKHRPPNFSIENVVMWSALTSDAVDDDHFSYAPPSDNSDDTKVLAMVTSPWNHTNSFTQGALVSSVAAYVKSFPLGQELTEEDHLALAFDRDTEKSYYFQSWTKLLSVLLYGGSVSLFGPDQEFFNPKITLLQLDAQNPGLEALLQKPLSVLQKLKLSWASTLFSNGIFTKISKFDSKVRKLRCVYIANHARSLQYVDELSEQIPCLRKRSENRLSSSQQNLLRGLLGSRLIPELYSPYLVMGPVASANFYDYRVFPEATDIKFAFYGPITTSIEAKLVETKENPDLSVESRQGMLCIRGFTIGKPVENDRLEKAAKIVQRFDGGGGWMPLLGEFCLWGSDGCLYEYK</sequence>
<keyword evidence="2" id="KW-1185">Reference proteome</keyword>
<reference evidence="1 2" key="1">
    <citation type="submission" date="2016-03" db="EMBL/GenBank/DDBJ databases">
        <authorList>
            <person name="Devillers H."/>
        </authorList>
    </citation>
    <scope>NUCLEOTIDE SEQUENCE [LARGE SCALE GENOMIC DNA]</scope>
    <source>
        <strain evidence="1">CBS 11717</strain>
    </source>
</reference>
<name>A0A1G4JA00_9SACH</name>
<organism evidence="1 2">
    <name type="scientific">Lachancea mirantina</name>
    <dbReference type="NCBI Taxonomy" id="1230905"/>
    <lineage>
        <taxon>Eukaryota</taxon>
        <taxon>Fungi</taxon>
        <taxon>Dikarya</taxon>
        <taxon>Ascomycota</taxon>
        <taxon>Saccharomycotina</taxon>
        <taxon>Saccharomycetes</taxon>
        <taxon>Saccharomycetales</taxon>
        <taxon>Saccharomycetaceae</taxon>
        <taxon>Lachancea</taxon>
    </lineage>
</organism>
<proteinExistence type="predicted"/>
<gene>
    <name evidence="1" type="ORF">LAMI_0D03686G</name>
</gene>
<dbReference type="EMBL" id="LT598463">
    <property type="protein sequence ID" value="SCU86809.1"/>
    <property type="molecule type" value="Genomic_DNA"/>
</dbReference>
<dbReference type="OrthoDB" id="4138492at2759"/>
<evidence type="ECO:0000313" key="2">
    <source>
        <dbReference type="Proteomes" id="UP000191024"/>
    </source>
</evidence>
<dbReference type="STRING" id="1230905.A0A1G4JA00"/>
<evidence type="ECO:0000313" key="1">
    <source>
        <dbReference type="EMBL" id="SCU86809.1"/>
    </source>
</evidence>
<accession>A0A1G4JA00</accession>
<dbReference type="AlphaFoldDB" id="A0A1G4JA00"/>
<dbReference type="Proteomes" id="UP000191024">
    <property type="component" value="Chromosome D"/>
</dbReference>